<accession>A0A4S4L708</accession>
<dbReference type="InterPro" id="IPR027267">
    <property type="entry name" value="AH/BAR_dom_sf"/>
</dbReference>
<name>A0A4S4L708_9AGAM</name>
<dbReference type="InterPro" id="IPR036871">
    <property type="entry name" value="PX_dom_sf"/>
</dbReference>
<feature type="compositionally biased region" description="Basic and acidic residues" evidence="1">
    <location>
        <begin position="536"/>
        <end position="559"/>
    </location>
</feature>
<dbReference type="SUPFAM" id="SSF64268">
    <property type="entry name" value="PX domain"/>
    <property type="match status" value="1"/>
</dbReference>
<dbReference type="InterPro" id="IPR015404">
    <property type="entry name" value="Vps5_C"/>
</dbReference>
<dbReference type="SMART" id="SM00312">
    <property type="entry name" value="PX"/>
    <property type="match status" value="1"/>
</dbReference>
<dbReference type="InterPro" id="IPR001683">
    <property type="entry name" value="PX_dom"/>
</dbReference>
<gene>
    <name evidence="3" type="ORF">EW145_g3462</name>
</gene>
<proteinExistence type="predicted"/>
<feature type="domain" description="PX" evidence="2">
    <location>
        <begin position="564"/>
        <end position="680"/>
    </location>
</feature>
<dbReference type="Gene3D" id="3.30.1520.10">
    <property type="entry name" value="Phox-like domain"/>
    <property type="match status" value="1"/>
</dbReference>
<dbReference type="Gene3D" id="1.20.1270.60">
    <property type="entry name" value="Arfaptin homology (AH) domain/BAR domain"/>
    <property type="match status" value="1"/>
</dbReference>
<dbReference type="InterPro" id="IPR037868">
    <property type="entry name" value="PX_Vps5"/>
</dbReference>
<dbReference type="PANTHER" id="PTHR10555:SF170">
    <property type="entry name" value="FI18122P1"/>
    <property type="match status" value="1"/>
</dbReference>
<dbReference type="OrthoDB" id="271164at2759"/>
<dbReference type="GO" id="GO:0005768">
    <property type="term" value="C:endosome"/>
    <property type="evidence" value="ECO:0007669"/>
    <property type="project" value="TreeGrafter"/>
</dbReference>
<dbReference type="GO" id="GO:0035091">
    <property type="term" value="F:phosphatidylinositol binding"/>
    <property type="evidence" value="ECO:0007669"/>
    <property type="project" value="InterPro"/>
</dbReference>
<evidence type="ECO:0000313" key="3">
    <source>
        <dbReference type="EMBL" id="THH07322.1"/>
    </source>
</evidence>
<evidence type="ECO:0000313" key="4">
    <source>
        <dbReference type="Proteomes" id="UP000308199"/>
    </source>
</evidence>
<dbReference type="EMBL" id="SGPK01000149">
    <property type="protein sequence ID" value="THH07322.1"/>
    <property type="molecule type" value="Genomic_DNA"/>
</dbReference>
<dbReference type="AlphaFoldDB" id="A0A4S4L708"/>
<dbReference type="PROSITE" id="PS50195">
    <property type="entry name" value="PX"/>
    <property type="match status" value="1"/>
</dbReference>
<dbReference type="GO" id="GO:0042147">
    <property type="term" value="P:retrograde transport, endosome to Golgi"/>
    <property type="evidence" value="ECO:0007669"/>
    <property type="project" value="TreeGrafter"/>
</dbReference>
<protein>
    <recommendedName>
        <fullName evidence="2">PX domain-containing protein</fullName>
    </recommendedName>
</protein>
<organism evidence="3 4">
    <name type="scientific">Phellinidium pouzarii</name>
    <dbReference type="NCBI Taxonomy" id="167371"/>
    <lineage>
        <taxon>Eukaryota</taxon>
        <taxon>Fungi</taxon>
        <taxon>Dikarya</taxon>
        <taxon>Basidiomycota</taxon>
        <taxon>Agaricomycotina</taxon>
        <taxon>Agaricomycetes</taxon>
        <taxon>Hymenochaetales</taxon>
        <taxon>Hymenochaetaceae</taxon>
        <taxon>Phellinidium</taxon>
    </lineage>
</organism>
<dbReference type="Pfam" id="PF09325">
    <property type="entry name" value="Vps5"/>
    <property type="match status" value="2"/>
</dbReference>
<feature type="region of interest" description="Disordered" evidence="1">
    <location>
        <begin position="367"/>
        <end position="408"/>
    </location>
</feature>
<feature type="region of interest" description="Disordered" evidence="1">
    <location>
        <begin position="530"/>
        <end position="572"/>
    </location>
</feature>
<evidence type="ECO:0000256" key="1">
    <source>
        <dbReference type="SAM" id="MobiDB-lite"/>
    </source>
</evidence>
<feature type="compositionally biased region" description="Basic and acidic residues" evidence="1">
    <location>
        <begin position="382"/>
        <end position="392"/>
    </location>
</feature>
<reference evidence="3 4" key="1">
    <citation type="submission" date="2019-02" db="EMBL/GenBank/DDBJ databases">
        <title>Genome sequencing of the rare red list fungi Phellinidium pouzarii.</title>
        <authorList>
            <person name="Buettner E."/>
            <person name="Kellner H."/>
        </authorList>
    </citation>
    <scope>NUCLEOTIDE SEQUENCE [LARGE SCALE GENOMIC DNA]</scope>
    <source>
        <strain evidence="3 4">DSM 108285</strain>
    </source>
</reference>
<dbReference type="CDD" id="cd06861">
    <property type="entry name" value="PX_Vps5p"/>
    <property type="match status" value="1"/>
</dbReference>
<dbReference type="Pfam" id="PF00787">
    <property type="entry name" value="PX"/>
    <property type="match status" value="1"/>
</dbReference>
<evidence type="ECO:0000259" key="2">
    <source>
        <dbReference type="PROSITE" id="PS50195"/>
    </source>
</evidence>
<sequence length="964" mass="108426">MSTTSTLGETLIAETMDLITRVYSDHVISRSLLHGTPKRSMTNNHTVDTEPIKEGLRKFFKDAQSDAEKESANLKERMNDMEKAQESVCRQTERAVGSMRSLAELVKKMLQDSCQDNKKREQNARDLEKHMIEQQHILERMTNTRVIKMGKFMAEQYNKGLVNILGYGISFANALGRLVSFDLLIKKCLLSCLTITLVGKDLFSQAIINAHIEEASEAQGEKVEGINEEIDEDLLSLEVDDILQADDLNTFSHGKVEISHEAWQGEMMAIWFALYGPPIHELLKVLELTDWFTDSDMDLITKVTRKKSRDLDAANTFANGSNTKFISPDPWATFGQQSQQDDLQVEGYASPFENSFVSAIDNGAKQDRELTESHASLGNTSNEREVASEHSLHTLRTSPDKILLNDSDSGLQSPGFLDSILTEDEPSAEPLSAASSSGIQIHTARTSPSITPTHSPSLETAAHETASPNLSFFSPLPLPPIASSHFVSPLQYSNNGMTKSFASLALGGESAGGWQDSLVALSGSLEHANYDATMKQPEETESKTSLPEEKESSSSEKQDLAPQPHLSISVEDPQKVGDAIRPYMLYTVHTKTNLASFEKPSFSVLRRYSDFLWLYETLSMNNPGVFVPPVPEKNSFGRFDSQFVQQRRLALEKCVQKIANHPVLVNDSDLRMFLESDTFALDIRHRKTELTQERGGLMSSIGQTITGPKFYEVDEWFDKKKSYLDGLESQLRSLVKSVDTASKQRAELAIATSEFARAIGELSESDLSKQLSHSLVVISDVEKKAQDLQYTQSQEDTITLMSTAEEYARIINSVRVWRIAIEMDSDKAEVFFLLFKKQMAFSSRIRCYSRWQNAEGELWRMKQAHEKARGQGRIPQDRVGYSLVQIADAERKVVDAKQDFERCSKLIKSEMARFEEERICDFKNSLETFLEGMIQRQKELISSWESYQDLLLKKVNAVQYVTNS</sequence>
<dbReference type="PANTHER" id="PTHR10555">
    <property type="entry name" value="SORTING NEXIN"/>
    <property type="match status" value="1"/>
</dbReference>
<dbReference type="GO" id="GO:0045053">
    <property type="term" value="P:protein retention in Golgi apparatus"/>
    <property type="evidence" value="ECO:0007669"/>
    <property type="project" value="TreeGrafter"/>
</dbReference>
<dbReference type="Proteomes" id="UP000308199">
    <property type="component" value="Unassembled WGS sequence"/>
</dbReference>
<keyword evidence="4" id="KW-1185">Reference proteome</keyword>
<comment type="caution">
    <text evidence="3">The sequence shown here is derived from an EMBL/GenBank/DDBJ whole genome shotgun (WGS) entry which is preliminary data.</text>
</comment>
<dbReference type="GO" id="GO:0005829">
    <property type="term" value="C:cytosol"/>
    <property type="evidence" value="ECO:0007669"/>
    <property type="project" value="GOC"/>
</dbReference>